<keyword evidence="6 9" id="KW-1133">Transmembrane helix</keyword>
<dbReference type="Pfam" id="PF02355">
    <property type="entry name" value="SecD_SecF_C"/>
    <property type="match status" value="1"/>
</dbReference>
<evidence type="ECO:0000313" key="15">
    <source>
        <dbReference type="Proteomes" id="UP000562984"/>
    </source>
</evidence>
<keyword evidence="5 9" id="KW-0653">Protein transport</keyword>
<sequence length="649" mass="65500">MATPQAGKFRPWLHLGIFGALVVLLYGLVFFTPGSNAPKLGIDLQGGTRVTLGASLLGGGDPPRESMQQARVIMENRVNGSGVAGAQVQVDGARQLVVTVPGTDEALAGLTRSAILNIRPVVGQPVPDMTALPDQTSSTGATTSGPSSSFAETTRSAVGETLSNPPPIPSAPAASAAPPTTAATAAPTIASGAPTSGAAASGQGLRPAAAATSPAPSGSAAAPPASSAPASAAAASGAPASSAAASGPASTAASSSAAPKGGVFPAGSDPKIPIQPQGNTEAAFTAWQTAAAQSLASGQLTCKDINDPRWIGNDDPEKPLLACGTIGSGDQAVTAMYVLEKTLIPGSQIDSANAGPNPRGNGWVINMQFDSTGAGVWATYTAANIQKQTAFTLDGEVLSAPAIQAYIPGGQTEVSGDFTQQSATQLANALKFGSLPLKFTEEKVDTISAEVGSESLVAGLIAGGIGLLLVVIYCLIYYRMLGVITVASLILSGILVYAVMVLLGRWIGLSLDMAGVAGLIIAIGITADSFVVYFERLKDEVREGRSFRSAVPRGWARAKRTILSADAVTFLSAVILYVLAVGDVKGFAFTLGLSTVLDLVVVFLVTHPAVALAADSRLFRSAKYSGLGAVAEAGARHRAATSRLVAKEA</sequence>
<feature type="compositionally biased region" description="Low complexity" evidence="10">
    <location>
        <begin position="171"/>
        <end position="259"/>
    </location>
</feature>
<dbReference type="Gene3D" id="3.30.70.3220">
    <property type="match status" value="1"/>
</dbReference>
<feature type="transmembrane region" description="Helical" evidence="9">
    <location>
        <begin position="483"/>
        <end position="507"/>
    </location>
</feature>
<dbReference type="GO" id="GO:0065002">
    <property type="term" value="P:intracellular protein transmembrane transport"/>
    <property type="evidence" value="ECO:0007669"/>
    <property type="project" value="UniProtKB-UniRule"/>
</dbReference>
<keyword evidence="8 9" id="KW-0472">Membrane</keyword>
<keyword evidence="4 9" id="KW-0812">Transmembrane</keyword>
<keyword evidence="7 9" id="KW-0811">Translocation</keyword>
<keyword evidence="3 9" id="KW-1003">Cell membrane</keyword>
<dbReference type="InterPro" id="IPR022813">
    <property type="entry name" value="SecD/SecF_arch_bac"/>
</dbReference>
<dbReference type="HAMAP" id="MF_01463_B">
    <property type="entry name" value="SecD_B"/>
    <property type="match status" value="1"/>
</dbReference>
<dbReference type="InterPro" id="IPR054384">
    <property type="entry name" value="SecDF_P1_head"/>
</dbReference>
<dbReference type="InterPro" id="IPR048634">
    <property type="entry name" value="SecD_SecF_C"/>
</dbReference>
<dbReference type="NCBIfam" id="TIGR00916">
    <property type="entry name" value="2A0604s01"/>
    <property type="match status" value="1"/>
</dbReference>
<evidence type="ECO:0000259" key="12">
    <source>
        <dbReference type="Pfam" id="PF21760"/>
    </source>
</evidence>
<proteinExistence type="inferred from homology"/>
<evidence type="ECO:0000256" key="1">
    <source>
        <dbReference type="ARBA" id="ARBA00004651"/>
    </source>
</evidence>
<evidence type="ECO:0000256" key="9">
    <source>
        <dbReference type="HAMAP-Rule" id="MF_01463"/>
    </source>
</evidence>
<name>A0A849ACZ8_9ACTN</name>
<feature type="domain" description="SecDF P1 head subdomain" evidence="13">
    <location>
        <begin position="336"/>
        <end position="436"/>
    </location>
</feature>
<dbReference type="GO" id="GO:0005886">
    <property type="term" value="C:plasma membrane"/>
    <property type="evidence" value="ECO:0007669"/>
    <property type="project" value="UniProtKB-SubCell"/>
</dbReference>
<comment type="subcellular location">
    <subcellularLocation>
        <location evidence="1 9">Cell membrane</location>
        <topology evidence="1 9">Multi-pass membrane protein</topology>
    </subcellularLocation>
</comment>
<dbReference type="InterPro" id="IPR005791">
    <property type="entry name" value="SecD"/>
</dbReference>
<evidence type="ECO:0000259" key="11">
    <source>
        <dbReference type="Pfam" id="PF02355"/>
    </source>
</evidence>
<gene>
    <name evidence="9 14" type="primary">secD</name>
    <name evidence="14" type="ORF">HKD39_03185</name>
</gene>
<evidence type="ECO:0000256" key="2">
    <source>
        <dbReference type="ARBA" id="ARBA00022448"/>
    </source>
</evidence>
<protein>
    <recommendedName>
        <fullName evidence="9">Protein translocase subunit SecD</fullName>
    </recommendedName>
</protein>
<dbReference type="GO" id="GO:0043952">
    <property type="term" value="P:protein transport by the Sec complex"/>
    <property type="evidence" value="ECO:0007669"/>
    <property type="project" value="UniProtKB-UniRule"/>
</dbReference>
<feature type="region of interest" description="Disordered" evidence="10">
    <location>
        <begin position="126"/>
        <end position="279"/>
    </location>
</feature>
<feature type="transmembrane region" description="Helical" evidence="9">
    <location>
        <begin position="587"/>
        <end position="614"/>
    </location>
</feature>
<comment type="caution">
    <text evidence="14">The sequence shown here is derived from an EMBL/GenBank/DDBJ whole genome shotgun (WGS) entry which is preliminary data.</text>
</comment>
<dbReference type="Pfam" id="PF22599">
    <property type="entry name" value="SecDF_P1_head"/>
    <property type="match status" value="1"/>
</dbReference>
<evidence type="ECO:0000313" key="14">
    <source>
        <dbReference type="EMBL" id="NNG34742.1"/>
    </source>
</evidence>
<reference evidence="14 15" key="1">
    <citation type="submission" date="2020-05" db="EMBL/GenBank/DDBJ databases">
        <title>Nakamurella sp. DB0629 isolated from air conditioner.</title>
        <authorList>
            <person name="Kim D.H."/>
            <person name="Kim D.-U."/>
        </authorList>
    </citation>
    <scope>NUCLEOTIDE SEQUENCE [LARGE SCALE GENOMIC DNA]</scope>
    <source>
        <strain evidence="14 15">DB0629</strain>
    </source>
</reference>
<keyword evidence="2 9" id="KW-0813">Transport</keyword>
<feature type="transmembrane region" description="Helical" evidence="9">
    <location>
        <begin position="12"/>
        <end position="31"/>
    </location>
</feature>
<keyword evidence="15" id="KW-1185">Reference proteome</keyword>
<feature type="compositionally biased region" description="Low complexity" evidence="10">
    <location>
        <begin position="136"/>
        <end position="149"/>
    </location>
</feature>
<comment type="function">
    <text evidence="9">Part of the Sec protein translocase complex. Interacts with the SecYEG preprotein conducting channel. SecDF uses the proton motive force (PMF) to complete protein translocation after the ATP-dependent function of SecA.</text>
</comment>
<dbReference type="Pfam" id="PF21760">
    <property type="entry name" value="SecD_1st"/>
    <property type="match status" value="1"/>
</dbReference>
<dbReference type="AlphaFoldDB" id="A0A849ACZ8"/>
<dbReference type="EMBL" id="JABEND010000001">
    <property type="protein sequence ID" value="NNG34742.1"/>
    <property type="molecule type" value="Genomic_DNA"/>
</dbReference>
<feature type="transmembrane region" description="Helical" evidence="9">
    <location>
        <begin position="456"/>
        <end position="476"/>
    </location>
</feature>
<dbReference type="PANTHER" id="PTHR30081">
    <property type="entry name" value="PROTEIN-EXPORT MEMBRANE PROTEIN SEC"/>
    <property type="match status" value="1"/>
</dbReference>
<dbReference type="InterPro" id="IPR055344">
    <property type="entry name" value="SecD_SecF_C_bact"/>
</dbReference>
<evidence type="ECO:0000259" key="13">
    <source>
        <dbReference type="Pfam" id="PF22599"/>
    </source>
</evidence>
<evidence type="ECO:0000256" key="4">
    <source>
        <dbReference type="ARBA" id="ARBA00022692"/>
    </source>
</evidence>
<dbReference type="SUPFAM" id="SSF82866">
    <property type="entry name" value="Multidrug efflux transporter AcrB transmembrane domain"/>
    <property type="match status" value="1"/>
</dbReference>
<dbReference type="RefSeq" id="WP_171198330.1">
    <property type="nucleotide sequence ID" value="NZ_JABEND010000001.1"/>
</dbReference>
<comment type="similarity">
    <text evidence="9">Belongs to the SecD/SecF family. SecD subfamily.</text>
</comment>
<evidence type="ECO:0000256" key="8">
    <source>
        <dbReference type="ARBA" id="ARBA00023136"/>
    </source>
</evidence>
<evidence type="ECO:0000256" key="10">
    <source>
        <dbReference type="SAM" id="MobiDB-lite"/>
    </source>
</evidence>
<feature type="domain" description="Protein translocase subunit SecDF P1" evidence="12">
    <location>
        <begin position="67"/>
        <end position="119"/>
    </location>
</feature>
<evidence type="ECO:0000256" key="7">
    <source>
        <dbReference type="ARBA" id="ARBA00023010"/>
    </source>
</evidence>
<dbReference type="GO" id="GO:0015450">
    <property type="term" value="F:protein-transporting ATPase activity"/>
    <property type="evidence" value="ECO:0007669"/>
    <property type="project" value="InterPro"/>
</dbReference>
<evidence type="ECO:0000256" key="3">
    <source>
        <dbReference type="ARBA" id="ARBA00022475"/>
    </source>
</evidence>
<dbReference type="NCBIfam" id="TIGR01129">
    <property type="entry name" value="secD"/>
    <property type="match status" value="1"/>
</dbReference>
<dbReference type="Gene3D" id="3.30.1360.200">
    <property type="match status" value="1"/>
</dbReference>
<dbReference type="InterPro" id="IPR048631">
    <property type="entry name" value="SecD_1st"/>
</dbReference>
<comment type="subunit">
    <text evidence="9">Forms a complex with SecF. Part of the essential Sec protein translocation apparatus which comprises SecA, SecYEG and auxiliary proteins SecDF. Other proteins may also be involved.</text>
</comment>
<dbReference type="GO" id="GO:0006605">
    <property type="term" value="P:protein targeting"/>
    <property type="evidence" value="ECO:0007669"/>
    <property type="project" value="UniProtKB-UniRule"/>
</dbReference>
<dbReference type="PANTHER" id="PTHR30081:SF1">
    <property type="entry name" value="PROTEIN TRANSLOCASE SUBUNIT SECD"/>
    <property type="match status" value="1"/>
</dbReference>
<feature type="transmembrane region" description="Helical" evidence="9">
    <location>
        <begin position="513"/>
        <end position="534"/>
    </location>
</feature>
<evidence type="ECO:0000256" key="6">
    <source>
        <dbReference type="ARBA" id="ARBA00022989"/>
    </source>
</evidence>
<feature type="transmembrane region" description="Helical" evidence="9">
    <location>
        <begin position="562"/>
        <end position="581"/>
    </location>
</feature>
<dbReference type="Proteomes" id="UP000562984">
    <property type="component" value="Unassembled WGS sequence"/>
</dbReference>
<accession>A0A849ACZ8</accession>
<organism evidence="14 15">
    <name type="scientific">Nakamurella aerolata</name>
    <dbReference type="NCBI Taxonomy" id="1656892"/>
    <lineage>
        <taxon>Bacteria</taxon>
        <taxon>Bacillati</taxon>
        <taxon>Actinomycetota</taxon>
        <taxon>Actinomycetes</taxon>
        <taxon>Nakamurellales</taxon>
        <taxon>Nakamurellaceae</taxon>
        <taxon>Nakamurella</taxon>
    </lineage>
</organism>
<feature type="domain" description="Protein export membrane protein SecD/SecF C-terminal" evidence="11">
    <location>
        <begin position="438"/>
        <end position="608"/>
    </location>
</feature>
<evidence type="ECO:0000256" key="5">
    <source>
        <dbReference type="ARBA" id="ARBA00022927"/>
    </source>
</evidence>